<sequence>MLVNILIHRPDKAFTPPSDVNDYLMVLRLSGRQFCTCNLSLNSLKS</sequence>
<dbReference type="EMBL" id="CP006608">
    <property type="protein sequence ID" value="AGR61190.1"/>
    <property type="molecule type" value="Genomic_DNA"/>
</dbReference>
<proteinExistence type="predicted"/>
<dbReference type="AlphaFoldDB" id="S5NEY0"/>
<gene>
    <name evidence="1" type="ORF">A464_4006</name>
</gene>
<evidence type="ECO:0000313" key="1">
    <source>
        <dbReference type="EMBL" id="AGR61190.1"/>
    </source>
</evidence>
<evidence type="ECO:0000313" key="2">
    <source>
        <dbReference type="Proteomes" id="UP000015042"/>
    </source>
</evidence>
<dbReference type="HOGENOM" id="CLU_3188707_0_0_6"/>
<organism evidence="1 2">
    <name type="scientific">Salmonella bongori N268-08</name>
    <dbReference type="NCBI Taxonomy" id="1197719"/>
    <lineage>
        <taxon>Bacteria</taxon>
        <taxon>Pseudomonadati</taxon>
        <taxon>Pseudomonadota</taxon>
        <taxon>Gammaproteobacteria</taxon>
        <taxon>Enterobacterales</taxon>
        <taxon>Enterobacteriaceae</taxon>
        <taxon>Salmonella</taxon>
    </lineage>
</organism>
<dbReference type="Proteomes" id="UP000015042">
    <property type="component" value="Chromosome"/>
</dbReference>
<protein>
    <submittedName>
        <fullName evidence="1">Uncharacterized protein</fullName>
    </submittedName>
</protein>
<dbReference type="KEGG" id="sbz:A464_4006"/>
<accession>S5NEY0</accession>
<name>S5NEY0_SALBN</name>
<dbReference type="PATRIC" id="fig|1197719.3.peg.3998"/>
<reference evidence="1 2" key="1">
    <citation type="submission" date="2013-07" db="EMBL/GenBank/DDBJ databases">
        <title>Genome sequence of Salmonella bongori N268-08 - a rare clinical isolate.</title>
        <authorList>
            <person name="Marti R."/>
            <person name="Hagens S."/>
            <person name="Loessner M.J."/>
            <person name="Klumpp J."/>
        </authorList>
    </citation>
    <scope>NUCLEOTIDE SEQUENCE [LARGE SCALE GENOMIC DNA]</scope>
    <source>
        <strain evidence="1 2">N268-08</strain>
    </source>
</reference>